<organism evidence="2 3">
    <name type="scientific">Orchesella dallaii</name>
    <dbReference type="NCBI Taxonomy" id="48710"/>
    <lineage>
        <taxon>Eukaryota</taxon>
        <taxon>Metazoa</taxon>
        <taxon>Ecdysozoa</taxon>
        <taxon>Arthropoda</taxon>
        <taxon>Hexapoda</taxon>
        <taxon>Collembola</taxon>
        <taxon>Entomobryomorpha</taxon>
        <taxon>Entomobryoidea</taxon>
        <taxon>Orchesellidae</taxon>
        <taxon>Orchesellinae</taxon>
        <taxon>Orchesella</taxon>
    </lineage>
</organism>
<name>A0ABP1RAX3_9HEXA</name>
<evidence type="ECO:0000313" key="2">
    <source>
        <dbReference type="EMBL" id="CAL8124818.1"/>
    </source>
</evidence>
<comment type="caution">
    <text evidence="2">The sequence shown here is derived from an EMBL/GenBank/DDBJ whole genome shotgun (WGS) entry which is preliminary data.</text>
</comment>
<gene>
    <name evidence="2" type="ORF">ODALV1_LOCUS20775</name>
</gene>
<protein>
    <recommendedName>
        <fullName evidence="4">Alpha-ketoglutarate-dependent dioxygenase alkB 4</fullName>
    </recommendedName>
</protein>
<dbReference type="PANTHER" id="PTHR12463:SF0">
    <property type="entry name" value="ALPHA-KETOGLUTARATE-DEPENDENT DIOXYGENASE ALKB HOMOLOG 4"/>
    <property type="match status" value="1"/>
</dbReference>
<dbReference type="EMBL" id="CAXLJM020000068">
    <property type="protein sequence ID" value="CAL8124818.1"/>
    <property type="molecule type" value="Genomic_DNA"/>
</dbReference>
<evidence type="ECO:0000313" key="3">
    <source>
        <dbReference type="Proteomes" id="UP001642540"/>
    </source>
</evidence>
<dbReference type="InterPro" id="IPR032857">
    <property type="entry name" value="ALKBH4"/>
</dbReference>
<dbReference type="InterPro" id="IPR037151">
    <property type="entry name" value="AlkB-like_sf"/>
</dbReference>
<accession>A0ABP1RAX3</accession>
<sequence length="308" mass="35339">MFKPRPCGCKGIRTCLVCEADFGIAKVNPDLDEKSSQESFEFCHLCGDLAWKGQDVWKDHPHLSASAGESFPFLGVYLEPNFMTEEEERRLVAGCDSMEWDLSQSGRRKQNFGPKTNFKKKKISGRSFQGFPPFSKEFQEKLNSVPLLSDFITIEQCAIEYRPETGACIDPHIDDCWVWGERVISINLLSDSVLTMNKFTGGITKYNLSYCYNDSIREDPIQKEEAGGDKTGMEHPLVRIPMPRRSLLVLYGPARYQWEHGIFRKDITGRRICMAYREFTPEYLPKGQKYDDVGKEIIERANQIVDNM</sequence>
<dbReference type="Proteomes" id="UP001642540">
    <property type="component" value="Unassembled WGS sequence"/>
</dbReference>
<dbReference type="SUPFAM" id="SSF51197">
    <property type="entry name" value="Clavaminate synthase-like"/>
    <property type="match status" value="1"/>
</dbReference>
<comment type="cofactor">
    <cofactor evidence="1">
        <name>Fe(2+)</name>
        <dbReference type="ChEBI" id="CHEBI:29033"/>
    </cofactor>
</comment>
<proteinExistence type="predicted"/>
<dbReference type="PANTHER" id="PTHR12463">
    <property type="entry name" value="OXYGENASE-RELATED"/>
    <property type="match status" value="1"/>
</dbReference>
<evidence type="ECO:0000256" key="1">
    <source>
        <dbReference type="ARBA" id="ARBA00001954"/>
    </source>
</evidence>
<evidence type="ECO:0008006" key="4">
    <source>
        <dbReference type="Google" id="ProtNLM"/>
    </source>
</evidence>
<keyword evidence="3" id="KW-1185">Reference proteome</keyword>
<reference evidence="2 3" key="1">
    <citation type="submission" date="2024-08" db="EMBL/GenBank/DDBJ databases">
        <authorList>
            <person name="Cucini C."/>
            <person name="Frati F."/>
        </authorList>
    </citation>
    <scope>NUCLEOTIDE SEQUENCE [LARGE SCALE GENOMIC DNA]</scope>
</reference>
<dbReference type="Gene3D" id="2.60.120.590">
    <property type="entry name" value="Alpha-ketoglutarate-dependent dioxygenase AlkB-like"/>
    <property type="match status" value="1"/>
</dbReference>